<keyword evidence="3 6" id="KW-0812">Transmembrane</keyword>
<proteinExistence type="predicted"/>
<organism evidence="7 8">
    <name type="scientific">Pseudomonas fluorescens</name>
    <dbReference type="NCBI Taxonomy" id="294"/>
    <lineage>
        <taxon>Bacteria</taxon>
        <taxon>Pseudomonadati</taxon>
        <taxon>Pseudomonadota</taxon>
        <taxon>Gammaproteobacteria</taxon>
        <taxon>Pseudomonadales</taxon>
        <taxon>Pseudomonadaceae</taxon>
        <taxon>Pseudomonas</taxon>
    </lineage>
</organism>
<dbReference type="GO" id="GO:0005886">
    <property type="term" value="C:plasma membrane"/>
    <property type="evidence" value="ECO:0007669"/>
    <property type="project" value="UniProtKB-SubCell"/>
</dbReference>
<evidence type="ECO:0008006" key="9">
    <source>
        <dbReference type="Google" id="ProtNLM"/>
    </source>
</evidence>
<dbReference type="Pfam" id="PF03626">
    <property type="entry name" value="COX4_pro"/>
    <property type="match status" value="1"/>
</dbReference>
<evidence type="ECO:0000256" key="1">
    <source>
        <dbReference type="ARBA" id="ARBA00004651"/>
    </source>
</evidence>
<keyword evidence="5 6" id="KW-0472">Membrane</keyword>
<protein>
    <recommendedName>
        <fullName evidence="9">Cytochrome C oxidase subunit IV</fullName>
    </recommendedName>
</protein>
<dbReference type="AlphaFoldDB" id="A0A159ZUL2"/>
<feature type="transmembrane region" description="Helical" evidence="6">
    <location>
        <begin position="7"/>
        <end position="27"/>
    </location>
</feature>
<feature type="transmembrane region" description="Helical" evidence="6">
    <location>
        <begin position="33"/>
        <end position="55"/>
    </location>
</feature>
<evidence type="ECO:0000256" key="2">
    <source>
        <dbReference type="ARBA" id="ARBA00022475"/>
    </source>
</evidence>
<evidence type="ECO:0000313" key="7">
    <source>
        <dbReference type="EMBL" id="AMZ71305.1"/>
    </source>
</evidence>
<evidence type="ECO:0000256" key="5">
    <source>
        <dbReference type="ARBA" id="ARBA00023136"/>
    </source>
</evidence>
<keyword evidence="2" id="KW-1003">Cell membrane</keyword>
<evidence type="ECO:0000256" key="6">
    <source>
        <dbReference type="SAM" id="Phobius"/>
    </source>
</evidence>
<reference evidence="8" key="1">
    <citation type="submission" date="2016-04" db="EMBL/GenBank/DDBJ databases">
        <authorList>
            <person name="Ray J."/>
            <person name="Price M."/>
            <person name="Deutschbauer A."/>
        </authorList>
    </citation>
    <scope>NUCLEOTIDE SEQUENCE [LARGE SCALE GENOMIC DNA]</scope>
    <source>
        <strain evidence="8">FW300-N2E2</strain>
    </source>
</reference>
<evidence type="ECO:0000256" key="4">
    <source>
        <dbReference type="ARBA" id="ARBA00022989"/>
    </source>
</evidence>
<reference evidence="7 8" key="2">
    <citation type="journal article" date="2018" name="Nature">
        <title>Mutant phenotypes for thousands of bacterial genes of unknown function.</title>
        <authorList>
            <person name="Price M.N."/>
            <person name="Wetmore K.M."/>
            <person name="Waters R.J."/>
            <person name="Callaghan M."/>
            <person name="Ray J."/>
            <person name="Liu H."/>
            <person name="Kuehl J.V."/>
            <person name="Melnyk R.A."/>
            <person name="Lamson J.S."/>
            <person name="Suh Y."/>
            <person name="Carlson H.K."/>
            <person name="Esquivel Z."/>
            <person name="Sadeeshkumar H."/>
            <person name="Chakraborty R."/>
            <person name="Zane G.M."/>
            <person name="Rubin B.E."/>
            <person name="Wall J.D."/>
            <person name="Visel A."/>
            <person name="Bristow J."/>
            <person name="Blow M.J."/>
            <person name="Arkin A.P."/>
            <person name="Deutschbauer A.M."/>
        </authorList>
    </citation>
    <scope>NUCLEOTIDE SEQUENCE [LARGE SCALE GENOMIC DNA]</scope>
    <source>
        <strain evidence="7 8">FW300-N2E2</strain>
    </source>
</reference>
<comment type="subcellular location">
    <subcellularLocation>
        <location evidence="1">Cell membrane</location>
        <topology evidence="1">Multi-pass membrane protein</topology>
    </subcellularLocation>
</comment>
<evidence type="ECO:0000256" key="3">
    <source>
        <dbReference type="ARBA" id="ARBA00022692"/>
    </source>
</evidence>
<sequence length="91" mass="10187">MDRAQRWVTSVWLLLSIATIFTTWGLSKDGVTAATATIATILIAAWKVRMVLLHFMELDHAPLGVRFLFESWTVLVAVVILTPYFLAPLLS</sequence>
<name>A0A159ZUL2_PSEFL</name>
<keyword evidence="4 6" id="KW-1133">Transmembrane helix</keyword>
<gene>
    <name evidence="7" type="ORF">TK06_09390</name>
</gene>
<feature type="transmembrane region" description="Helical" evidence="6">
    <location>
        <begin position="67"/>
        <end position="86"/>
    </location>
</feature>
<dbReference type="EMBL" id="CP015225">
    <property type="protein sequence ID" value="AMZ71305.1"/>
    <property type="molecule type" value="Genomic_DNA"/>
</dbReference>
<dbReference type="InterPro" id="IPR005171">
    <property type="entry name" value="Cyt_c_oxidase_su4_prok"/>
</dbReference>
<dbReference type="RefSeq" id="WP_063321865.1">
    <property type="nucleotide sequence ID" value="NZ_CP015225.1"/>
</dbReference>
<evidence type="ECO:0000313" key="8">
    <source>
        <dbReference type="Proteomes" id="UP000076083"/>
    </source>
</evidence>
<dbReference type="Proteomes" id="UP000076083">
    <property type="component" value="Chromosome"/>
</dbReference>
<accession>A0A159ZUL2</accession>